<dbReference type="AlphaFoldDB" id="K1RUZ1"/>
<proteinExistence type="predicted"/>
<protein>
    <submittedName>
        <fullName evidence="1">Uncharacterized protein</fullName>
    </submittedName>
</protein>
<reference evidence="1" key="1">
    <citation type="journal article" date="2013" name="Environ. Microbiol.">
        <title>Microbiota from the distal guts of lean and obese adolescents exhibit partial functional redundancy besides clear differences in community structure.</title>
        <authorList>
            <person name="Ferrer M."/>
            <person name="Ruiz A."/>
            <person name="Lanza F."/>
            <person name="Haange S.B."/>
            <person name="Oberbach A."/>
            <person name="Till H."/>
            <person name="Bargiela R."/>
            <person name="Campoy C."/>
            <person name="Segura M.T."/>
            <person name="Richter M."/>
            <person name="von Bergen M."/>
            <person name="Seifert J."/>
            <person name="Suarez A."/>
        </authorList>
    </citation>
    <scope>NUCLEOTIDE SEQUENCE</scope>
</reference>
<gene>
    <name evidence="1" type="ORF">OBE_15893</name>
</gene>
<dbReference type="EMBL" id="AJWZ01010922">
    <property type="protein sequence ID" value="EKC47079.1"/>
    <property type="molecule type" value="Genomic_DNA"/>
</dbReference>
<sequence>MTGITKFSQLSIFSEINNLDNISMFDQYSAICGISKTELLTVMKPDVELLAKSLGKTFDETVAELSSYMMVIISVKNQKMCLIRLVWLKR</sequence>
<organism evidence="1">
    <name type="scientific">human gut metagenome</name>
    <dbReference type="NCBI Taxonomy" id="408170"/>
    <lineage>
        <taxon>unclassified sequences</taxon>
        <taxon>metagenomes</taxon>
        <taxon>organismal metagenomes</taxon>
    </lineage>
</organism>
<comment type="caution">
    <text evidence="1">The sequence shown here is derived from an EMBL/GenBank/DDBJ whole genome shotgun (WGS) entry which is preliminary data.</text>
</comment>
<accession>K1RUZ1</accession>
<evidence type="ECO:0000313" key="1">
    <source>
        <dbReference type="EMBL" id="EKC47079.1"/>
    </source>
</evidence>
<name>K1RUZ1_9ZZZZ</name>